<evidence type="ECO:0000259" key="7">
    <source>
        <dbReference type="Pfam" id="PF04909"/>
    </source>
</evidence>
<evidence type="ECO:0000313" key="9">
    <source>
        <dbReference type="Proteomes" id="UP000243374"/>
    </source>
</evidence>
<dbReference type="EMBL" id="FOSF01000005">
    <property type="protein sequence ID" value="SFJ87555.1"/>
    <property type="molecule type" value="Genomic_DNA"/>
</dbReference>
<evidence type="ECO:0000256" key="4">
    <source>
        <dbReference type="ARBA" id="ARBA00036832"/>
    </source>
</evidence>
<dbReference type="InterPro" id="IPR032466">
    <property type="entry name" value="Metal_Hydrolase"/>
</dbReference>
<dbReference type="GO" id="GO:0019748">
    <property type="term" value="P:secondary metabolic process"/>
    <property type="evidence" value="ECO:0007669"/>
    <property type="project" value="TreeGrafter"/>
</dbReference>
<gene>
    <name evidence="8" type="ORF">SAMN04487865_100562</name>
</gene>
<dbReference type="InterPro" id="IPR006680">
    <property type="entry name" value="Amidohydro-rel"/>
</dbReference>
<dbReference type="SUPFAM" id="SSF51556">
    <property type="entry name" value="Metallo-dependent hydrolases"/>
    <property type="match status" value="1"/>
</dbReference>
<evidence type="ECO:0000256" key="5">
    <source>
        <dbReference type="ARBA" id="ARBA00038889"/>
    </source>
</evidence>
<evidence type="ECO:0000256" key="1">
    <source>
        <dbReference type="ARBA" id="ARBA00022723"/>
    </source>
</evidence>
<protein>
    <recommendedName>
        <fullName evidence="5">6-methylsalicylate decarboxylase</fullName>
        <ecNumber evidence="5">4.1.1.52</ecNumber>
    </recommendedName>
</protein>
<accession>A0A662Z8G9</accession>
<keyword evidence="2" id="KW-0862">Zinc</keyword>
<sequence length="332" mass="37299">MKKLSSLLIPLFLCGSSQAAVIDVHNHYIGDEYVAYLEANNLSLKEGFPLPEWSLKNDTDFMLEAGIDKSVLTLAPIHPYVDKSSAEFIRTLNQNMYKVKQDNPNKYLFCATLPLTNVEDAVKEAIYALDELHADGISLGSNIDGQYLGDTDLEPLMKVLNDREAVVIIHPHKPYGLADQLFRTTPLAMFEYPADTTRAVVNLVMHNTLVKYNKIKMVVPHGGSFLGLTIPRMKAIYPVVKERNLVGDIDIDANISRLYFDIAGVQSVAVIKGMLSYTDPSKILYGSDYPYFRKDVLINNMEKLRHELSSDKDLAAYEEAIFSKNAEKLFNL</sequence>
<keyword evidence="3" id="KW-0456">Lyase</keyword>
<comment type="catalytic activity">
    <reaction evidence="4">
        <text>6-methylsalicylate + H(+) = 3-methylphenol + CO2</text>
        <dbReference type="Rhea" id="RHEA:23112"/>
        <dbReference type="ChEBI" id="CHEBI:15378"/>
        <dbReference type="ChEBI" id="CHEBI:16526"/>
        <dbReference type="ChEBI" id="CHEBI:17231"/>
        <dbReference type="ChEBI" id="CHEBI:36658"/>
        <dbReference type="EC" id="4.1.1.52"/>
    </reaction>
    <physiologicalReaction direction="left-to-right" evidence="4">
        <dbReference type="Rhea" id="RHEA:23113"/>
    </physiologicalReaction>
</comment>
<dbReference type="GO" id="GO:0005829">
    <property type="term" value="C:cytosol"/>
    <property type="evidence" value="ECO:0007669"/>
    <property type="project" value="TreeGrafter"/>
</dbReference>
<reference evidence="8 9" key="1">
    <citation type="submission" date="2016-10" db="EMBL/GenBank/DDBJ databases">
        <authorList>
            <person name="Varghese N."/>
            <person name="Submissions S."/>
        </authorList>
    </citation>
    <scope>NUCLEOTIDE SEQUENCE [LARGE SCALE GENOMIC DNA]</scope>
    <source>
        <strain evidence="8 9">22B</strain>
    </source>
</reference>
<dbReference type="Gene3D" id="3.20.20.140">
    <property type="entry name" value="Metal-dependent hydrolases"/>
    <property type="match status" value="1"/>
</dbReference>
<evidence type="ECO:0000256" key="2">
    <source>
        <dbReference type="ARBA" id="ARBA00022833"/>
    </source>
</evidence>
<evidence type="ECO:0000313" key="8">
    <source>
        <dbReference type="EMBL" id="SFJ87555.1"/>
    </source>
</evidence>
<dbReference type="GO" id="GO:0047596">
    <property type="term" value="F:6-methylsalicylate decarboxylase activity"/>
    <property type="evidence" value="ECO:0007669"/>
    <property type="project" value="UniProtKB-EC"/>
</dbReference>
<dbReference type="PANTHER" id="PTHR21240:SF29">
    <property type="entry name" value="AMIDOHYDROLASE-RELATED DOMAIN-CONTAINING PROTEIN"/>
    <property type="match status" value="1"/>
</dbReference>
<name>A0A662Z8G9_9GAMM</name>
<dbReference type="PANTHER" id="PTHR21240">
    <property type="entry name" value="2-AMINO-3-CARBOXYLMUCONATE-6-SEMIALDEHYDE DECARBOXYLASE"/>
    <property type="match status" value="1"/>
</dbReference>
<keyword evidence="9" id="KW-1185">Reference proteome</keyword>
<dbReference type="InterPro" id="IPR032465">
    <property type="entry name" value="ACMSD"/>
</dbReference>
<keyword evidence="8" id="KW-0378">Hydrolase</keyword>
<dbReference type="EC" id="4.1.1.52" evidence="5"/>
<keyword evidence="1" id="KW-0479">Metal-binding</keyword>
<feature type="domain" description="Amidohydrolase-related" evidence="7">
    <location>
        <begin position="22"/>
        <end position="332"/>
    </location>
</feature>
<dbReference type="RefSeq" id="WP_074839133.1">
    <property type="nucleotide sequence ID" value="NZ_CP047056.1"/>
</dbReference>
<proteinExistence type="predicted"/>
<dbReference type="AlphaFoldDB" id="A0A662Z8G9"/>
<evidence type="ECO:0000256" key="6">
    <source>
        <dbReference type="SAM" id="SignalP"/>
    </source>
</evidence>
<dbReference type="Proteomes" id="UP000243374">
    <property type="component" value="Unassembled WGS sequence"/>
</dbReference>
<organism evidence="8 9">
    <name type="scientific">Succinivibrio dextrinosolvens</name>
    <dbReference type="NCBI Taxonomy" id="83771"/>
    <lineage>
        <taxon>Bacteria</taxon>
        <taxon>Pseudomonadati</taxon>
        <taxon>Pseudomonadota</taxon>
        <taxon>Gammaproteobacteria</taxon>
        <taxon>Aeromonadales</taxon>
        <taxon>Succinivibrionaceae</taxon>
        <taxon>Succinivibrio</taxon>
    </lineage>
</organism>
<dbReference type="Pfam" id="PF04909">
    <property type="entry name" value="Amidohydro_2"/>
    <property type="match status" value="1"/>
</dbReference>
<dbReference type="GO" id="GO:0046872">
    <property type="term" value="F:metal ion binding"/>
    <property type="evidence" value="ECO:0007669"/>
    <property type="project" value="UniProtKB-KW"/>
</dbReference>
<feature type="signal peptide" evidence="6">
    <location>
        <begin position="1"/>
        <end position="19"/>
    </location>
</feature>
<dbReference type="GO" id="GO:0016787">
    <property type="term" value="F:hydrolase activity"/>
    <property type="evidence" value="ECO:0007669"/>
    <property type="project" value="UniProtKB-KW"/>
</dbReference>
<dbReference type="OrthoDB" id="149172at2"/>
<feature type="chain" id="PRO_5024949193" description="6-methylsalicylate decarboxylase" evidence="6">
    <location>
        <begin position="20"/>
        <end position="332"/>
    </location>
</feature>
<keyword evidence="6" id="KW-0732">Signal</keyword>
<evidence type="ECO:0000256" key="3">
    <source>
        <dbReference type="ARBA" id="ARBA00023239"/>
    </source>
</evidence>